<comment type="similarity">
    <text evidence="3">Belongs to the FAD-binding oxidoreductase/transferase type 4 family.</text>
</comment>
<keyword evidence="5" id="KW-0274">FAD</keyword>
<dbReference type="OrthoDB" id="7786253at2759"/>
<dbReference type="EC" id="1.1.2.4" evidence="9"/>
<dbReference type="Gene3D" id="3.30.70.2740">
    <property type="match status" value="1"/>
</dbReference>
<dbReference type="AlphaFoldDB" id="A0A5C3R2A1"/>
<dbReference type="GO" id="GO:0008720">
    <property type="term" value="F:D-lactate dehydrogenase (NAD+) activity"/>
    <property type="evidence" value="ECO:0007669"/>
    <property type="project" value="TreeGrafter"/>
</dbReference>
<dbReference type="Pfam" id="PF01565">
    <property type="entry name" value="FAD_binding_4"/>
    <property type="match status" value="1"/>
</dbReference>
<dbReference type="PROSITE" id="PS51387">
    <property type="entry name" value="FAD_PCMH"/>
    <property type="match status" value="1"/>
</dbReference>
<dbReference type="GO" id="GO:0004458">
    <property type="term" value="F:D-lactate dehydrogenase (cytochrome) activity"/>
    <property type="evidence" value="ECO:0007669"/>
    <property type="project" value="UniProtKB-EC"/>
</dbReference>
<feature type="domain" description="FAD-binding PCMH-type" evidence="12">
    <location>
        <begin position="176"/>
        <end position="358"/>
    </location>
</feature>
<keyword evidence="8" id="KW-0496">Mitochondrion</keyword>
<gene>
    <name evidence="13" type="ORF">BDV98DRAFT_37327</name>
</gene>
<dbReference type="SUPFAM" id="SSF55103">
    <property type="entry name" value="FAD-linked oxidases, C-terminal domain"/>
    <property type="match status" value="1"/>
</dbReference>
<dbReference type="STRING" id="1884261.A0A5C3R2A1"/>
<evidence type="ECO:0000256" key="5">
    <source>
        <dbReference type="ARBA" id="ARBA00022827"/>
    </source>
</evidence>
<name>A0A5C3R2A1_9AGAR</name>
<keyword evidence="6" id="KW-0809">Transit peptide</keyword>
<protein>
    <recommendedName>
        <fullName evidence="9">D-lactate dehydrogenase (cytochrome)</fullName>
        <ecNumber evidence="9">1.1.2.4</ecNumber>
    </recommendedName>
</protein>
<evidence type="ECO:0000256" key="11">
    <source>
        <dbReference type="SAM" id="MobiDB-lite"/>
    </source>
</evidence>
<dbReference type="InterPro" id="IPR016166">
    <property type="entry name" value="FAD-bd_PCMH"/>
</dbReference>
<comment type="catalytic activity">
    <reaction evidence="10">
        <text>(R)-lactate + 2 Fe(III)-[cytochrome c] = 2 Fe(II)-[cytochrome c] + pyruvate + 2 H(+)</text>
        <dbReference type="Rhea" id="RHEA:13521"/>
        <dbReference type="Rhea" id="RHEA-COMP:10350"/>
        <dbReference type="Rhea" id="RHEA-COMP:14399"/>
        <dbReference type="ChEBI" id="CHEBI:15361"/>
        <dbReference type="ChEBI" id="CHEBI:15378"/>
        <dbReference type="ChEBI" id="CHEBI:16004"/>
        <dbReference type="ChEBI" id="CHEBI:29033"/>
        <dbReference type="ChEBI" id="CHEBI:29034"/>
        <dbReference type="EC" id="1.1.2.4"/>
    </reaction>
</comment>
<evidence type="ECO:0000256" key="10">
    <source>
        <dbReference type="ARBA" id="ARBA00051436"/>
    </source>
</evidence>
<evidence type="ECO:0000256" key="2">
    <source>
        <dbReference type="ARBA" id="ARBA00004173"/>
    </source>
</evidence>
<evidence type="ECO:0000256" key="1">
    <source>
        <dbReference type="ARBA" id="ARBA00001974"/>
    </source>
</evidence>
<dbReference type="Gene3D" id="3.30.465.10">
    <property type="match status" value="1"/>
</dbReference>
<evidence type="ECO:0000256" key="7">
    <source>
        <dbReference type="ARBA" id="ARBA00023002"/>
    </source>
</evidence>
<evidence type="ECO:0000259" key="12">
    <source>
        <dbReference type="PROSITE" id="PS51387"/>
    </source>
</evidence>
<evidence type="ECO:0000256" key="8">
    <source>
        <dbReference type="ARBA" id="ARBA00023128"/>
    </source>
</evidence>
<dbReference type="InterPro" id="IPR006094">
    <property type="entry name" value="Oxid_FAD_bind_N"/>
</dbReference>
<sequence length="626" mass="67983">MTTNRFPPLRYLQQRAGSSPTRWSTRPFGQCSKKELHRPSLITTNQFRTSYWPWAANFKGSRRTATVLQSFCYGALLAFAFDLSRSKNDELGPLIEKEAKREASSEDLDENRIAATALQGFLRHQALQQTPAHSYASREQLQEAITTLKQLFPDEGSVVCDPTTLLELGASYAAYLPDVPHAVVVQPLSTADVVKIVETSRKYKVPIVPAGGATALAGHFVGHPSGSICIDMSRMNKILQINVEDEDLVCQAGARWEDINEELEDADIPLFFPLDSGPSATVGGMMNTACSGTNSTKYGGARREHFLNATVVLPNGEVIKTKRRARRSATGFDTTSLFIGAEGTLGIVTEVTVRLVPAIPHTAAIAQFSSIGSASSAIREIMASPHGSLLQAVELLDRNMIAAISTAKAVPNSLPAKDTLVFKIQGDAELIRSTSATLKEITSKHGCTRFEVAASQERSDNIWKLRKHILLSTAVAYPESQCWMTDVCVPPSKTAALIEETRADLETQGLKCVTFGSLGDGSFHTLVLFNGKEQYQMAADAVKTLEERAISLDGTCSGEHGVGISKKQYLDDELGVNTVALMRTIKDTLDPYDSFNPEKLYPDNTVVMPPTTKPAPSGSKPTTSAR</sequence>
<evidence type="ECO:0000256" key="3">
    <source>
        <dbReference type="ARBA" id="ARBA00008000"/>
    </source>
</evidence>
<dbReference type="GO" id="GO:0005739">
    <property type="term" value="C:mitochondrion"/>
    <property type="evidence" value="ECO:0007669"/>
    <property type="project" value="UniProtKB-SubCell"/>
</dbReference>
<dbReference type="FunFam" id="3.30.70.2740:FF:000001">
    <property type="entry name" value="D-lactate dehydrogenase mitochondrial"/>
    <property type="match status" value="1"/>
</dbReference>
<dbReference type="PANTHER" id="PTHR11748:SF111">
    <property type="entry name" value="D-LACTATE DEHYDROGENASE, MITOCHONDRIAL-RELATED"/>
    <property type="match status" value="1"/>
</dbReference>
<organism evidence="13 14">
    <name type="scientific">Pterulicium gracile</name>
    <dbReference type="NCBI Taxonomy" id="1884261"/>
    <lineage>
        <taxon>Eukaryota</taxon>
        <taxon>Fungi</taxon>
        <taxon>Dikarya</taxon>
        <taxon>Basidiomycota</taxon>
        <taxon>Agaricomycotina</taxon>
        <taxon>Agaricomycetes</taxon>
        <taxon>Agaricomycetidae</taxon>
        <taxon>Agaricales</taxon>
        <taxon>Pleurotineae</taxon>
        <taxon>Pterulaceae</taxon>
        <taxon>Pterulicium</taxon>
    </lineage>
</organism>
<dbReference type="InterPro" id="IPR016169">
    <property type="entry name" value="FAD-bd_PCMH_sub2"/>
</dbReference>
<evidence type="ECO:0000256" key="6">
    <source>
        <dbReference type="ARBA" id="ARBA00022946"/>
    </source>
</evidence>
<dbReference type="EMBL" id="ML178814">
    <property type="protein sequence ID" value="TFL07787.1"/>
    <property type="molecule type" value="Genomic_DNA"/>
</dbReference>
<dbReference type="SUPFAM" id="SSF56176">
    <property type="entry name" value="FAD-binding/transporter-associated domain-like"/>
    <property type="match status" value="1"/>
</dbReference>
<accession>A0A5C3R2A1</accession>
<comment type="subcellular location">
    <subcellularLocation>
        <location evidence="2">Mitochondrion</location>
    </subcellularLocation>
</comment>
<dbReference type="FunFam" id="1.10.45.10:FF:000001">
    <property type="entry name" value="D-lactate dehydrogenase mitochondrial"/>
    <property type="match status" value="1"/>
</dbReference>
<dbReference type="Pfam" id="PF02913">
    <property type="entry name" value="FAD-oxidase_C"/>
    <property type="match status" value="1"/>
</dbReference>
<evidence type="ECO:0000256" key="4">
    <source>
        <dbReference type="ARBA" id="ARBA00022630"/>
    </source>
</evidence>
<dbReference type="PANTHER" id="PTHR11748">
    <property type="entry name" value="D-LACTATE DEHYDROGENASE"/>
    <property type="match status" value="1"/>
</dbReference>
<proteinExistence type="inferred from homology"/>
<evidence type="ECO:0000256" key="9">
    <source>
        <dbReference type="ARBA" id="ARBA00038897"/>
    </source>
</evidence>
<keyword evidence="14" id="KW-1185">Reference proteome</keyword>
<dbReference type="InterPro" id="IPR016171">
    <property type="entry name" value="Vanillyl_alc_oxidase_C-sub2"/>
</dbReference>
<reference evidence="13 14" key="1">
    <citation type="journal article" date="2019" name="Nat. Ecol. Evol.">
        <title>Megaphylogeny resolves global patterns of mushroom evolution.</title>
        <authorList>
            <person name="Varga T."/>
            <person name="Krizsan K."/>
            <person name="Foldi C."/>
            <person name="Dima B."/>
            <person name="Sanchez-Garcia M."/>
            <person name="Sanchez-Ramirez S."/>
            <person name="Szollosi G.J."/>
            <person name="Szarkandi J.G."/>
            <person name="Papp V."/>
            <person name="Albert L."/>
            <person name="Andreopoulos W."/>
            <person name="Angelini C."/>
            <person name="Antonin V."/>
            <person name="Barry K.W."/>
            <person name="Bougher N.L."/>
            <person name="Buchanan P."/>
            <person name="Buyck B."/>
            <person name="Bense V."/>
            <person name="Catcheside P."/>
            <person name="Chovatia M."/>
            <person name="Cooper J."/>
            <person name="Damon W."/>
            <person name="Desjardin D."/>
            <person name="Finy P."/>
            <person name="Geml J."/>
            <person name="Haridas S."/>
            <person name="Hughes K."/>
            <person name="Justo A."/>
            <person name="Karasinski D."/>
            <person name="Kautmanova I."/>
            <person name="Kiss B."/>
            <person name="Kocsube S."/>
            <person name="Kotiranta H."/>
            <person name="LaButti K.M."/>
            <person name="Lechner B.E."/>
            <person name="Liimatainen K."/>
            <person name="Lipzen A."/>
            <person name="Lukacs Z."/>
            <person name="Mihaltcheva S."/>
            <person name="Morgado L.N."/>
            <person name="Niskanen T."/>
            <person name="Noordeloos M.E."/>
            <person name="Ohm R.A."/>
            <person name="Ortiz-Santana B."/>
            <person name="Ovrebo C."/>
            <person name="Racz N."/>
            <person name="Riley R."/>
            <person name="Savchenko A."/>
            <person name="Shiryaev A."/>
            <person name="Soop K."/>
            <person name="Spirin V."/>
            <person name="Szebenyi C."/>
            <person name="Tomsovsky M."/>
            <person name="Tulloss R.E."/>
            <person name="Uehling J."/>
            <person name="Grigoriev I.V."/>
            <person name="Vagvolgyi C."/>
            <person name="Papp T."/>
            <person name="Martin F.M."/>
            <person name="Miettinen O."/>
            <person name="Hibbett D.S."/>
            <person name="Nagy L.G."/>
        </authorList>
    </citation>
    <scope>NUCLEOTIDE SEQUENCE [LARGE SCALE GENOMIC DNA]</scope>
    <source>
        <strain evidence="13 14">CBS 309.79</strain>
    </source>
</reference>
<dbReference type="Proteomes" id="UP000305067">
    <property type="component" value="Unassembled WGS sequence"/>
</dbReference>
<dbReference type="Gene3D" id="1.10.45.10">
    <property type="entry name" value="Vanillyl-alcohol Oxidase, Chain A, domain 4"/>
    <property type="match status" value="1"/>
</dbReference>
<keyword evidence="4" id="KW-0285">Flavoprotein</keyword>
<dbReference type="GO" id="GO:0071949">
    <property type="term" value="F:FAD binding"/>
    <property type="evidence" value="ECO:0007669"/>
    <property type="project" value="InterPro"/>
</dbReference>
<comment type="cofactor">
    <cofactor evidence="1">
        <name>FAD</name>
        <dbReference type="ChEBI" id="CHEBI:57692"/>
    </cofactor>
</comment>
<dbReference type="GO" id="GO:1903457">
    <property type="term" value="P:lactate catabolic process"/>
    <property type="evidence" value="ECO:0007669"/>
    <property type="project" value="TreeGrafter"/>
</dbReference>
<evidence type="ECO:0000313" key="14">
    <source>
        <dbReference type="Proteomes" id="UP000305067"/>
    </source>
</evidence>
<feature type="region of interest" description="Disordered" evidence="11">
    <location>
        <begin position="601"/>
        <end position="626"/>
    </location>
</feature>
<keyword evidence="7" id="KW-0560">Oxidoreductase</keyword>
<dbReference type="InterPro" id="IPR016164">
    <property type="entry name" value="FAD-linked_Oxase-like_C"/>
</dbReference>
<dbReference type="InterPro" id="IPR036318">
    <property type="entry name" value="FAD-bd_PCMH-like_sf"/>
</dbReference>
<dbReference type="InterPro" id="IPR004113">
    <property type="entry name" value="FAD-bd_oxidored_4_C"/>
</dbReference>
<evidence type="ECO:0000313" key="13">
    <source>
        <dbReference type="EMBL" id="TFL07787.1"/>
    </source>
</evidence>